<keyword evidence="6 7" id="KW-0472">Membrane</keyword>
<dbReference type="Proteomes" id="UP000199088">
    <property type="component" value="Unassembled WGS sequence"/>
</dbReference>
<feature type="domain" description="VTT" evidence="8">
    <location>
        <begin position="16"/>
        <end position="140"/>
    </location>
</feature>
<comment type="subcellular location">
    <subcellularLocation>
        <location evidence="1">Cell membrane</location>
        <topology evidence="1">Multi-pass membrane protein</topology>
    </subcellularLocation>
</comment>
<accession>A0A1H0EHM0</accession>
<dbReference type="OrthoDB" id="9813426at2"/>
<dbReference type="AlphaFoldDB" id="A0A1H0EHM0"/>
<keyword evidence="3" id="KW-1003">Cell membrane</keyword>
<evidence type="ECO:0000256" key="7">
    <source>
        <dbReference type="SAM" id="Phobius"/>
    </source>
</evidence>
<feature type="transmembrane region" description="Helical" evidence="7">
    <location>
        <begin position="149"/>
        <end position="172"/>
    </location>
</feature>
<dbReference type="EMBL" id="FNIR01000002">
    <property type="protein sequence ID" value="SDN81842.1"/>
    <property type="molecule type" value="Genomic_DNA"/>
</dbReference>
<evidence type="ECO:0000259" key="8">
    <source>
        <dbReference type="Pfam" id="PF09335"/>
    </source>
</evidence>
<evidence type="ECO:0000313" key="10">
    <source>
        <dbReference type="Proteomes" id="UP000199088"/>
    </source>
</evidence>
<dbReference type="RefSeq" id="WP_091239957.1">
    <property type="nucleotide sequence ID" value="NZ_FNIR01000002.1"/>
</dbReference>
<gene>
    <name evidence="9" type="ORF">SAMN05660199_00752</name>
</gene>
<dbReference type="InterPro" id="IPR051311">
    <property type="entry name" value="DedA_domain"/>
</dbReference>
<evidence type="ECO:0000256" key="5">
    <source>
        <dbReference type="ARBA" id="ARBA00022989"/>
    </source>
</evidence>
<keyword evidence="4 7" id="KW-0812">Transmembrane</keyword>
<sequence>MGGDRVLLALFVGFVVPAETAVVLGGVAAEQGRVSVWLLGVLVVVAAVLGDTVGYEVGRHAGPRLLASRIARQHQDGIDRASDTLARRGGPAVLLARLTAFLRAVTPALAGVAGMRYRTFLTWNAVGGLLWGVGAVLIGYLAGASWESVASTVGTTGAVVAAAVVVVVLVVWRVRRRRSTPAAA</sequence>
<dbReference type="STRING" id="1052260.SAMN05660199_00752"/>
<feature type="transmembrane region" description="Helical" evidence="7">
    <location>
        <begin position="121"/>
        <end position="143"/>
    </location>
</feature>
<evidence type="ECO:0000313" key="9">
    <source>
        <dbReference type="EMBL" id="SDN81842.1"/>
    </source>
</evidence>
<reference evidence="10" key="1">
    <citation type="submission" date="2016-10" db="EMBL/GenBank/DDBJ databases">
        <authorList>
            <person name="Varghese N."/>
            <person name="Submissions S."/>
        </authorList>
    </citation>
    <scope>NUCLEOTIDE SEQUENCE [LARGE SCALE GENOMIC DNA]</scope>
    <source>
        <strain evidence="10">DSM 45843</strain>
    </source>
</reference>
<organism evidence="9 10">
    <name type="scientific">Klenkia soli</name>
    <dbReference type="NCBI Taxonomy" id="1052260"/>
    <lineage>
        <taxon>Bacteria</taxon>
        <taxon>Bacillati</taxon>
        <taxon>Actinomycetota</taxon>
        <taxon>Actinomycetes</taxon>
        <taxon>Geodermatophilales</taxon>
        <taxon>Geodermatophilaceae</taxon>
        <taxon>Klenkia</taxon>
    </lineage>
</organism>
<dbReference type="PANTHER" id="PTHR42709:SF6">
    <property type="entry name" value="UNDECAPRENYL PHOSPHATE TRANSPORTER A"/>
    <property type="match status" value="1"/>
</dbReference>
<keyword evidence="5 7" id="KW-1133">Transmembrane helix</keyword>
<evidence type="ECO:0000256" key="6">
    <source>
        <dbReference type="ARBA" id="ARBA00023136"/>
    </source>
</evidence>
<dbReference type="GO" id="GO:0005886">
    <property type="term" value="C:plasma membrane"/>
    <property type="evidence" value="ECO:0007669"/>
    <property type="project" value="UniProtKB-SubCell"/>
</dbReference>
<evidence type="ECO:0000256" key="2">
    <source>
        <dbReference type="ARBA" id="ARBA00010792"/>
    </source>
</evidence>
<dbReference type="Pfam" id="PF09335">
    <property type="entry name" value="VTT_dom"/>
    <property type="match status" value="1"/>
</dbReference>
<proteinExistence type="inferred from homology"/>
<name>A0A1H0EHM0_9ACTN</name>
<keyword evidence="10" id="KW-1185">Reference proteome</keyword>
<protein>
    <submittedName>
        <fullName evidence="9">SNARE associated Golgi protein</fullName>
    </submittedName>
</protein>
<evidence type="ECO:0000256" key="1">
    <source>
        <dbReference type="ARBA" id="ARBA00004651"/>
    </source>
</evidence>
<dbReference type="PANTHER" id="PTHR42709">
    <property type="entry name" value="ALKALINE PHOSPHATASE LIKE PROTEIN"/>
    <property type="match status" value="1"/>
</dbReference>
<feature type="transmembrane region" description="Helical" evidence="7">
    <location>
        <begin position="36"/>
        <end position="55"/>
    </location>
</feature>
<dbReference type="InterPro" id="IPR032816">
    <property type="entry name" value="VTT_dom"/>
</dbReference>
<comment type="similarity">
    <text evidence="2">Belongs to the DedA family.</text>
</comment>
<evidence type="ECO:0000256" key="4">
    <source>
        <dbReference type="ARBA" id="ARBA00022692"/>
    </source>
</evidence>
<evidence type="ECO:0000256" key="3">
    <source>
        <dbReference type="ARBA" id="ARBA00022475"/>
    </source>
</evidence>